<evidence type="ECO:0000313" key="3">
    <source>
        <dbReference type="Proteomes" id="UP001249851"/>
    </source>
</evidence>
<reference evidence="2" key="1">
    <citation type="journal article" date="2023" name="G3 (Bethesda)">
        <title>Whole genome assembly and annotation of the endangered Caribbean coral Acropora cervicornis.</title>
        <authorList>
            <person name="Selwyn J.D."/>
            <person name="Vollmer S.V."/>
        </authorList>
    </citation>
    <scope>NUCLEOTIDE SEQUENCE</scope>
    <source>
        <strain evidence="2">K2</strain>
    </source>
</reference>
<keyword evidence="3" id="KW-1185">Reference proteome</keyword>
<dbReference type="AlphaFoldDB" id="A0AAD9Q2B5"/>
<organism evidence="2 3">
    <name type="scientific">Acropora cervicornis</name>
    <name type="common">Staghorn coral</name>
    <dbReference type="NCBI Taxonomy" id="6130"/>
    <lineage>
        <taxon>Eukaryota</taxon>
        <taxon>Metazoa</taxon>
        <taxon>Cnidaria</taxon>
        <taxon>Anthozoa</taxon>
        <taxon>Hexacorallia</taxon>
        <taxon>Scleractinia</taxon>
        <taxon>Astrocoeniina</taxon>
        <taxon>Acroporidae</taxon>
        <taxon>Acropora</taxon>
    </lineage>
</organism>
<keyword evidence="1" id="KW-0812">Transmembrane</keyword>
<proteinExistence type="predicted"/>
<dbReference type="Proteomes" id="UP001249851">
    <property type="component" value="Unassembled WGS sequence"/>
</dbReference>
<protein>
    <submittedName>
        <fullName evidence="2">Uncharacterized protein</fullName>
    </submittedName>
</protein>
<evidence type="ECO:0000256" key="1">
    <source>
        <dbReference type="SAM" id="Phobius"/>
    </source>
</evidence>
<dbReference type="EMBL" id="JARQWQ010000077">
    <property type="protein sequence ID" value="KAK2553437.1"/>
    <property type="molecule type" value="Genomic_DNA"/>
</dbReference>
<feature type="transmembrane region" description="Helical" evidence="1">
    <location>
        <begin position="52"/>
        <end position="75"/>
    </location>
</feature>
<gene>
    <name evidence="2" type="ORF">P5673_025191</name>
</gene>
<name>A0AAD9Q2B5_ACRCE</name>
<keyword evidence="1" id="KW-0472">Membrane</keyword>
<sequence>MITCNIIIGTVAITHFQFESTVGKDYHNQNNQDHFKAEEEFKARNVAGKTGLTVYGIVMVVITSDVFLNASLVMISRDLFQTATTGSSSRTTTEMSSTDQNCLELAFQSTTSRQQVCDNCNQSFQLPVFFKLPNYADLFPERINNCAGQMSEPMEVSDFQQEPPPAYSPRIQSCSPHSSLPGAIFHVF</sequence>
<reference evidence="2" key="2">
    <citation type="journal article" date="2023" name="Science">
        <title>Genomic signatures of disease resistance in endangered staghorn corals.</title>
        <authorList>
            <person name="Vollmer S.V."/>
            <person name="Selwyn J.D."/>
            <person name="Despard B.A."/>
            <person name="Roesel C.L."/>
        </authorList>
    </citation>
    <scope>NUCLEOTIDE SEQUENCE</scope>
    <source>
        <strain evidence="2">K2</strain>
    </source>
</reference>
<accession>A0AAD9Q2B5</accession>
<keyword evidence="1" id="KW-1133">Transmembrane helix</keyword>
<evidence type="ECO:0000313" key="2">
    <source>
        <dbReference type="EMBL" id="KAK2553437.1"/>
    </source>
</evidence>
<comment type="caution">
    <text evidence="2">The sequence shown here is derived from an EMBL/GenBank/DDBJ whole genome shotgun (WGS) entry which is preliminary data.</text>
</comment>